<proteinExistence type="predicted"/>
<evidence type="ECO:0000313" key="2">
    <source>
        <dbReference type="EMBL" id="KAL3067278.1"/>
    </source>
</evidence>
<feature type="compositionally biased region" description="Polar residues" evidence="1">
    <location>
        <begin position="456"/>
        <end position="470"/>
    </location>
</feature>
<feature type="compositionally biased region" description="Polar residues" evidence="1">
    <location>
        <begin position="348"/>
        <end position="359"/>
    </location>
</feature>
<gene>
    <name evidence="2" type="ORF">OYC64_017083</name>
</gene>
<evidence type="ECO:0000313" key="3">
    <source>
        <dbReference type="Proteomes" id="UP001619887"/>
    </source>
</evidence>
<reference evidence="2 3" key="1">
    <citation type="journal article" date="2022" name="G3 (Bethesda)">
        <title>Evaluating Illumina-, Nanopore-, and PacBio-based genome assembly strategies with the bald notothen, Trematomus borchgrevinki.</title>
        <authorList>
            <person name="Rayamajhi N."/>
            <person name="Cheng C.C."/>
            <person name="Catchen J.M."/>
        </authorList>
    </citation>
    <scope>NUCLEOTIDE SEQUENCE [LARGE SCALE GENOMIC DNA]</scope>
    <source>
        <strain evidence="2">AGRC-2024</strain>
    </source>
</reference>
<reference evidence="2 3" key="2">
    <citation type="journal article" date="2024" name="G3 (Bethesda)">
        <title>The genome of the cryopelagic Antarctic bald notothen, Trematomus borchgrevinki.</title>
        <authorList>
            <person name="Rayamajhi N."/>
            <person name="Rivera-Colon A.G."/>
            <person name="Minhas B.F."/>
            <person name="Cheng C.C."/>
            <person name="Catchen J.M."/>
        </authorList>
    </citation>
    <scope>NUCLEOTIDE SEQUENCE [LARGE SCALE GENOMIC DNA]</scope>
    <source>
        <strain evidence="2">AGRC-2024</strain>
    </source>
</reference>
<dbReference type="Proteomes" id="UP001619887">
    <property type="component" value="Unassembled WGS sequence"/>
</dbReference>
<feature type="compositionally biased region" description="Basic and acidic residues" evidence="1">
    <location>
        <begin position="433"/>
        <end position="455"/>
    </location>
</feature>
<accession>A0ABD2HXA3</accession>
<keyword evidence="3" id="KW-1185">Reference proteome</keyword>
<dbReference type="InterPro" id="IPR031441">
    <property type="entry name" value="Brme1"/>
</dbReference>
<feature type="region of interest" description="Disordered" evidence="1">
    <location>
        <begin position="178"/>
        <end position="252"/>
    </location>
</feature>
<feature type="compositionally biased region" description="Polar residues" evidence="1">
    <location>
        <begin position="412"/>
        <end position="421"/>
    </location>
</feature>
<evidence type="ECO:0000256" key="1">
    <source>
        <dbReference type="SAM" id="MobiDB-lite"/>
    </source>
</evidence>
<dbReference type="EMBL" id="JBIYXZ010002068">
    <property type="protein sequence ID" value="KAL3067278.1"/>
    <property type="molecule type" value="Genomic_DNA"/>
</dbReference>
<feature type="compositionally biased region" description="Basic and acidic residues" evidence="1">
    <location>
        <begin position="189"/>
        <end position="201"/>
    </location>
</feature>
<feature type="region of interest" description="Disordered" evidence="1">
    <location>
        <begin position="1"/>
        <end position="82"/>
    </location>
</feature>
<feature type="region of interest" description="Disordered" evidence="1">
    <location>
        <begin position="264"/>
        <end position="477"/>
    </location>
</feature>
<protein>
    <submittedName>
        <fullName evidence="2">Uncharacterized protein</fullName>
    </submittedName>
</protein>
<dbReference type="AlphaFoldDB" id="A0ABD2HXA3"/>
<organism evidence="2 3">
    <name type="scientific">Pagothenia borchgrevinki</name>
    <name type="common">Bald rockcod</name>
    <name type="synonym">Trematomus borchgrevinki</name>
    <dbReference type="NCBI Taxonomy" id="8213"/>
    <lineage>
        <taxon>Eukaryota</taxon>
        <taxon>Metazoa</taxon>
        <taxon>Chordata</taxon>
        <taxon>Craniata</taxon>
        <taxon>Vertebrata</taxon>
        <taxon>Euteleostomi</taxon>
        <taxon>Actinopterygii</taxon>
        <taxon>Neopterygii</taxon>
        <taxon>Teleostei</taxon>
        <taxon>Neoteleostei</taxon>
        <taxon>Acanthomorphata</taxon>
        <taxon>Eupercaria</taxon>
        <taxon>Perciformes</taxon>
        <taxon>Notothenioidei</taxon>
        <taxon>Nototheniidae</taxon>
        <taxon>Pagothenia</taxon>
    </lineage>
</organism>
<comment type="caution">
    <text evidence="2">The sequence shown here is derived from an EMBL/GenBank/DDBJ whole genome shotgun (WGS) entry which is preliminary data.</text>
</comment>
<sequence length="551" mass="59009">MAKGKAKINGSALVQPRSLRSRKRECPSEEISETDDVQTSRHQQDTEGSTSAVDTKLLQSHPTPVQESTIISTQQHEAEGLSSLTKQDLDTYEKHSEATHVEVEAFADQEETAVAHHNNVPQPEEFKINAGNEGNNIQKNQGEITAEECNRSPSQTCTDQLQVFLAISEEGDTSALDEQMGAKENSQCDSEKKQEAIHEEPSNVNMADVKELTKEAAAGLPAKKKRRMAGGVTEQEEPDIQLESSHCGGQDREETEVLITVTTSDGTSAACDPMGESCEVEGVIAPGPEQTADTKSDPPPTEEEKEELLENPDQQEPEGSAAEIPAEKPQEPIEDGEDGSAAAGDQSPAITLYSNPTQNEETENGDAMEAAVLQVNSDTRTSEKKEELTGGAGDGAEDGAGDGAEAGALPTDPQSGGSNTVKLCEAAALPSGSERKDSVSDGTKVQRCDGDKEHSAGSTSNAEPLQTWDTTDPFGSGYLDYVTDSQLNTISLSEVDVMEEEDLGSPDHEDATELICGLIRELSSLNRKVMATHRDLENLRRSSKTSRSSTR</sequence>
<name>A0ABD2HXA3_PAGBO</name>
<feature type="compositionally biased region" description="Acidic residues" evidence="1">
    <location>
        <begin position="300"/>
        <end position="316"/>
    </location>
</feature>
<feature type="compositionally biased region" description="Polar residues" evidence="1">
    <location>
        <begin position="46"/>
        <end position="75"/>
    </location>
</feature>
<dbReference type="Pfam" id="PF15710">
    <property type="entry name" value="Brme1"/>
    <property type="match status" value="1"/>
</dbReference>